<comment type="caution">
    <text evidence="1">The sequence shown here is derived from an EMBL/GenBank/DDBJ whole genome shotgun (WGS) entry which is preliminary data.</text>
</comment>
<protein>
    <submittedName>
        <fullName evidence="1">Phage tail protein</fullName>
    </submittedName>
</protein>
<organism evidence="1 2">
    <name type="scientific">Achromobacter ruhlandii</name>
    <dbReference type="NCBI Taxonomy" id="72557"/>
    <lineage>
        <taxon>Bacteria</taxon>
        <taxon>Pseudomonadati</taxon>
        <taxon>Pseudomonadota</taxon>
        <taxon>Betaproteobacteria</taxon>
        <taxon>Burkholderiales</taxon>
        <taxon>Alcaligenaceae</taxon>
        <taxon>Achromobacter</taxon>
    </lineage>
</organism>
<evidence type="ECO:0000313" key="1">
    <source>
        <dbReference type="EMBL" id="NMU92763.1"/>
    </source>
</evidence>
<gene>
    <name evidence="1" type="ORF">HGQ98_24645</name>
</gene>
<sequence length="118" mass="12629">MQKDVFQTDDDGLYLYQSVANALALTPGAFNIPFGAYEDAPPAPPAGKWPRRQGSAWVMVEDYRTTPLWVVETGALYSIGAEHDGAAGKVSYPGWGKLPSWLTTVEPARDVGGADAEG</sequence>
<proteinExistence type="predicted"/>
<dbReference type="EMBL" id="JABBZE010000435">
    <property type="protein sequence ID" value="NMU92763.1"/>
    <property type="molecule type" value="Genomic_DNA"/>
</dbReference>
<dbReference type="Proteomes" id="UP000542405">
    <property type="component" value="Unassembled WGS sequence"/>
</dbReference>
<dbReference type="RefSeq" id="WP_169537627.1">
    <property type="nucleotide sequence ID" value="NZ_JABBZE010000435.1"/>
</dbReference>
<evidence type="ECO:0000313" key="2">
    <source>
        <dbReference type="Proteomes" id="UP000542405"/>
    </source>
</evidence>
<name>A0A848NQH6_9BURK</name>
<reference evidence="1 2" key="1">
    <citation type="submission" date="2020-04" db="EMBL/GenBank/DDBJ databases">
        <title>Achromobacter ruhlandii genome sequencing and assembly.</title>
        <authorList>
            <person name="Martins R.C.R."/>
            <person name="Perdigao-Neto L.V."/>
            <person name="Levin A.S.S."/>
            <person name="Costa S.F."/>
        </authorList>
    </citation>
    <scope>NUCLEOTIDE SEQUENCE [LARGE SCALE GENOMIC DNA]</scope>
    <source>
        <strain evidence="1 2">9035ralo</strain>
    </source>
</reference>
<accession>A0A848NQH6</accession>
<dbReference type="AlphaFoldDB" id="A0A848NQH6"/>